<dbReference type="SMART" id="SM00355">
    <property type="entry name" value="ZnF_C2H2"/>
    <property type="match status" value="2"/>
</dbReference>
<dbReference type="PANTHER" id="PTHR40626">
    <property type="entry name" value="MIP31509P"/>
    <property type="match status" value="1"/>
</dbReference>
<comment type="similarity">
    <text evidence="2">Belongs to the krueppel C2H2-type zinc-finger protein family.</text>
</comment>
<dbReference type="FunFam" id="3.30.160.60:FF:000100">
    <property type="entry name" value="Zinc finger 45-like"/>
    <property type="match status" value="1"/>
</dbReference>
<feature type="compositionally biased region" description="Low complexity" evidence="12">
    <location>
        <begin position="19"/>
        <end position="35"/>
    </location>
</feature>
<reference evidence="14" key="1">
    <citation type="journal article" date="2023" name="Mol. Phylogenet. Evol.">
        <title>Genome-scale phylogeny and comparative genomics of the fungal order Sordariales.</title>
        <authorList>
            <person name="Hensen N."/>
            <person name="Bonometti L."/>
            <person name="Westerberg I."/>
            <person name="Brannstrom I.O."/>
            <person name="Guillou S."/>
            <person name="Cros-Aarteil S."/>
            <person name="Calhoun S."/>
            <person name="Haridas S."/>
            <person name="Kuo A."/>
            <person name="Mondo S."/>
            <person name="Pangilinan J."/>
            <person name="Riley R."/>
            <person name="LaButti K."/>
            <person name="Andreopoulos B."/>
            <person name="Lipzen A."/>
            <person name="Chen C."/>
            <person name="Yan M."/>
            <person name="Daum C."/>
            <person name="Ng V."/>
            <person name="Clum A."/>
            <person name="Steindorff A."/>
            <person name="Ohm R.A."/>
            <person name="Martin F."/>
            <person name="Silar P."/>
            <person name="Natvig D.O."/>
            <person name="Lalanne C."/>
            <person name="Gautier V."/>
            <person name="Ament-Velasquez S.L."/>
            <person name="Kruys A."/>
            <person name="Hutchinson M.I."/>
            <person name="Powell A.J."/>
            <person name="Barry K."/>
            <person name="Miller A.N."/>
            <person name="Grigoriev I.V."/>
            <person name="Debuchy R."/>
            <person name="Gladieux P."/>
            <person name="Hiltunen Thoren M."/>
            <person name="Johannesson H."/>
        </authorList>
    </citation>
    <scope>NUCLEOTIDE SEQUENCE</scope>
    <source>
        <strain evidence="14">CBS 315.58</strain>
    </source>
</reference>
<feature type="compositionally biased region" description="Low complexity" evidence="12">
    <location>
        <begin position="382"/>
        <end position="392"/>
    </location>
</feature>
<dbReference type="InterPro" id="IPR013087">
    <property type="entry name" value="Znf_C2H2_type"/>
</dbReference>
<keyword evidence="9" id="KW-0804">Transcription</keyword>
<dbReference type="InterPro" id="IPR051059">
    <property type="entry name" value="VerF-like"/>
</dbReference>
<protein>
    <recommendedName>
        <fullName evidence="13">C2H2-type domain-containing protein</fullName>
    </recommendedName>
</protein>
<evidence type="ECO:0000256" key="1">
    <source>
        <dbReference type="ARBA" id="ARBA00004123"/>
    </source>
</evidence>
<dbReference type="FunFam" id="3.30.160.60:FF:001156">
    <property type="entry name" value="Zinc finger protein 407"/>
    <property type="match status" value="1"/>
</dbReference>
<dbReference type="PROSITE" id="PS00028">
    <property type="entry name" value="ZINC_FINGER_C2H2_1"/>
    <property type="match status" value="1"/>
</dbReference>
<dbReference type="GO" id="GO:0008270">
    <property type="term" value="F:zinc ion binding"/>
    <property type="evidence" value="ECO:0007669"/>
    <property type="project" value="UniProtKB-KW"/>
</dbReference>
<feature type="region of interest" description="Disordered" evidence="12">
    <location>
        <begin position="1"/>
        <end position="151"/>
    </location>
</feature>
<dbReference type="GO" id="GO:0000978">
    <property type="term" value="F:RNA polymerase II cis-regulatory region sequence-specific DNA binding"/>
    <property type="evidence" value="ECO:0007669"/>
    <property type="project" value="InterPro"/>
</dbReference>
<accession>A0AAN7ARB4</accession>
<dbReference type="SUPFAM" id="SSF57667">
    <property type="entry name" value="beta-beta-alpha zinc fingers"/>
    <property type="match status" value="1"/>
</dbReference>
<keyword evidence="5 11" id="KW-0863">Zinc-finger</keyword>
<evidence type="ECO:0000256" key="11">
    <source>
        <dbReference type="PROSITE-ProRule" id="PRU00042"/>
    </source>
</evidence>
<evidence type="ECO:0000256" key="2">
    <source>
        <dbReference type="ARBA" id="ARBA00006991"/>
    </source>
</evidence>
<feature type="domain" description="C2H2-type" evidence="13">
    <location>
        <begin position="203"/>
        <end position="230"/>
    </location>
</feature>
<dbReference type="PROSITE" id="PS50157">
    <property type="entry name" value="ZINC_FINGER_C2H2_2"/>
    <property type="match status" value="2"/>
</dbReference>
<evidence type="ECO:0000313" key="14">
    <source>
        <dbReference type="EMBL" id="KAK4196269.1"/>
    </source>
</evidence>
<keyword evidence="8" id="KW-0238">DNA-binding</keyword>
<feature type="domain" description="C2H2-type" evidence="13">
    <location>
        <begin position="231"/>
        <end position="260"/>
    </location>
</feature>
<keyword evidence="15" id="KW-1185">Reference proteome</keyword>
<dbReference type="Pfam" id="PF00096">
    <property type="entry name" value="zf-C2H2"/>
    <property type="match status" value="2"/>
</dbReference>
<evidence type="ECO:0000256" key="6">
    <source>
        <dbReference type="ARBA" id="ARBA00022833"/>
    </source>
</evidence>
<feature type="region of interest" description="Disordered" evidence="12">
    <location>
        <begin position="382"/>
        <end position="407"/>
    </location>
</feature>
<dbReference type="Gene3D" id="3.30.160.60">
    <property type="entry name" value="Classic Zinc Finger"/>
    <property type="match status" value="2"/>
</dbReference>
<keyword evidence="7" id="KW-0805">Transcription regulation</keyword>
<dbReference type="GO" id="GO:0000785">
    <property type="term" value="C:chromatin"/>
    <property type="evidence" value="ECO:0007669"/>
    <property type="project" value="TreeGrafter"/>
</dbReference>
<feature type="region of interest" description="Disordered" evidence="12">
    <location>
        <begin position="258"/>
        <end position="315"/>
    </location>
</feature>
<evidence type="ECO:0000259" key="13">
    <source>
        <dbReference type="PROSITE" id="PS50157"/>
    </source>
</evidence>
<evidence type="ECO:0000313" key="15">
    <source>
        <dbReference type="Proteomes" id="UP001303160"/>
    </source>
</evidence>
<feature type="compositionally biased region" description="Acidic residues" evidence="12">
    <location>
        <begin position="273"/>
        <end position="285"/>
    </location>
</feature>
<evidence type="ECO:0000256" key="4">
    <source>
        <dbReference type="ARBA" id="ARBA00022737"/>
    </source>
</evidence>
<proteinExistence type="inferred from homology"/>
<evidence type="ECO:0000256" key="7">
    <source>
        <dbReference type="ARBA" id="ARBA00023015"/>
    </source>
</evidence>
<gene>
    <name evidence="14" type="ORF">QBC40DRAFT_209750</name>
</gene>
<dbReference type="Proteomes" id="UP001303160">
    <property type="component" value="Unassembled WGS sequence"/>
</dbReference>
<comment type="subcellular location">
    <subcellularLocation>
        <location evidence="1">Nucleus</location>
    </subcellularLocation>
</comment>
<dbReference type="EMBL" id="MU863989">
    <property type="protein sequence ID" value="KAK4196269.1"/>
    <property type="molecule type" value="Genomic_DNA"/>
</dbReference>
<sequence length="407" mass="43985">MADPSSPKHHDRRQQYRDALPPFSLPPSSGFPLPAADDRSPPASGLHSPSSAYSVSATSSPGFQPASMSLKPPSQHQDPRAQGQYYGARKPLPGSPPQPSSPSRFSGQLPPITSLLQPTAQYHGPLHPNQAGHGHHLPGPLAPPVGMVSHQHHPSMYMHQGYGQPPPSLPSMAGSGGPYHEFNVQVGGVYPVSRESSHQDRPFKCDICSQCFSRNHDLKRHRRIHSATKPFPCPNCDKCFSRKDALKRHKYVKACSGKKSPAGAAVGEASTAAEEDEYDEEEEDLPALPSSSSRKSHPSSSSKPQFAMKELKPKEPKVPRFMTSKFTFTKPLSKIEVVPALTSTAMTLPTPSAQTGKRWIIYTLENGDTAVPDEATAARFQSASAFRSTSASKGRHDLAQNQTETGA</sequence>
<feature type="compositionally biased region" description="Low complexity" evidence="12">
    <location>
        <begin position="286"/>
        <end position="304"/>
    </location>
</feature>
<dbReference type="GO" id="GO:0000981">
    <property type="term" value="F:DNA-binding transcription factor activity, RNA polymerase II-specific"/>
    <property type="evidence" value="ECO:0007669"/>
    <property type="project" value="InterPro"/>
</dbReference>
<feature type="compositionally biased region" description="Low complexity" evidence="12">
    <location>
        <begin position="48"/>
        <end position="61"/>
    </location>
</feature>
<keyword evidence="6" id="KW-0862">Zinc</keyword>
<keyword evidence="10" id="KW-0539">Nucleus</keyword>
<dbReference type="InterPro" id="IPR036236">
    <property type="entry name" value="Znf_C2H2_sf"/>
</dbReference>
<evidence type="ECO:0000256" key="9">
    <source>
        <dbReference type="ARBA" id="ARBA00023163"/>
    </source>
</evidence>
<dbReference type="PANTHER" id="PTHR40626:SF11">
    <property type="entry name" value="ZINC FINGER PROTEIN YPR022C"/>
    <property type="match status" value="1"/>
</dbReference>
<keyword evidence="4" id="KW-0677">Repeat</keyword>
<dbReference type="GO" id="GO:0005634">
    <property type="term" value="C:nucleus"/>
    <property type="evidence" value="ECO:0007669"/>
    <property type="project" value="UniProtKB-SubCell"/>
</dbReference>
<evidence type="ECO:0000256" key="10">
    <source>
        <dbReference type="ARBA" id="ARBA00023242"/>
    </source>
</evidence>
<evidence type="ECO:0000256" key="3">
    <source>
        <dbReference type="ARBA" id="ARBA00022723"/>
    </source>
</evidence>
<comment type="caution">
    <text evidence="14">The sequence shown here is derived from an EMBL/GenBank/DDBJ whole genome shotgun (WGS) entry which is preliminary data.</text>
</comment>
<keyword evidence="3" id="KW-0479">Metal-binding</keyword>
<organism evidence="14 15">
    <name type="scientific">Triangularia verruculosa</name>
    <dbReference type="NCBI Taxonomy" id="2587418"/>
    <lineage>
        <taxon>Eukaryota</taxon>
        <taxon>Fungi</taxon>
        <taxon>Dikarya</taxon>
        <taxon>Ascomycota</taxon>
        <taxon>Pezizomycotina</taxon>
        <taxon>Sordariomycetes</taxon>
        <taxon>Sordariomycetidae</taxon>
        <taxon>Sordariales</taxon>
        <taxon>Podosporaceae</taxon>
        <taxon>Triangularia</taxon>
    </lineage>
</organism>
<name>A0AAN7ARB4_9PEZI</name>
<reference evidence="14" key="2">
    <citation type="submission" date="2023-05" db="EMBL/GenBank/DDBJ databases">
        <authorList>
            <consortium name="Lawrence Berkeley National Laboratory"/>
            <person name="Steindorff A."/>
            <person name="Hensen N."/>
            <person name="Bonometti L."/>
            <person name="Westerberg I."/>
            <person name="Brannstrom I.O."/>
            <person name="Guillou S."/>
            <person name="Cros-Aarteil S."/>
            <person name="Calhoun S."/>
            <person name="Haridas S."/>
            <person name="Kuo A."/>
            <person name="Mondo S."/>
            <person name="Pangilinan J."/>
            <person name="Riley R."/>
            <person name="Labutti K."/>
            <person name="Andreopoulos B."/>
            <person name="Lipzen A."/>
            <person name="Chen C."/>
            <person name="Yanf M."/>
            <person name="Daum C."/>
            <person name="Ng V."/>
            <person name="Clum A."/>
            <person name="Ohm R."/>
            <person name="Martin F."/>
            <person name="Silar P."/>
            <person name="Natvig D."/>
            <person name="Lalanne C."/>
            <person name="Gautier V."/>
            <person name="Ament-Velasquez S.L."/>
            <person name="Kruys A."/>
            <person name="Hutchinson M.I."/>
            <person name="Powell A.J."/>
            <person name="Barry K."/>
            <person name="Miller A.N."/>
            <person name="Grigoriev I.V."/>
            <person name="Debuchy R."/>
            <person name="Gladieux P."/>
            <person name="Thoren M.H."/>
            <person name="Johannesson H."/>
        </authorList>
    </citation>
    <scope>NUCLEOTIDE SEQUENCE</scope>
    <source>
        <strain evidence="14">CBS 315.58</strain>
    </source>
</reference>
<evidence type="ECO:0000256" key="12">
    <source>
        <dbReference type="SAM" id="MobiDB-lite"/>
    </source>
</evidence>
<feature type="compositionally biased region" description="Low complexity" evidence="12">
    <location>
        <begin position="262"/>
        <end position="272"/>
    </location>
</feature>
<evidence type="ECO:0000256" key="8">
    <source>
        <dbReference type="ARBA" id="ARBA00023125"/>
    </source>
</evidence>
<evidence type="ECO:0000256" key="5">
    <source>
        <dbReference type="ARBA" id="ARBA00022771"/>
    </source>
</evidence>
<dbReference type="AlphaFoldDB" id="A0AAN7ARB4"/>